<name>A0A916V0L6_9BURK</name>
<proteinExistence type="predicted"/>
<sequence length="72" mass="8565">MKYEISFISFCSVFIYILVFLGSWILGRLLVQFNGKFEIPRDGDEELLRQYFSIWQDRSPMGSDDFRSANDR</sequence>
<dbReference type="EMBL" id="BMED01000007">
    <property type="protein sequence ID" value="GGC98098.1"/>
    <property type="molecule type" value="Genomic_DNA"/>
</dbReference>
<dbReference type="AlphaFoldDB" id="A0A916V0L6"/>
<evidence type="ECO:0000313" key="3">
    <source>
        <dbReference type="Proteomes" id="UP000637423"/>
    </source>
</evidence>
<reference evidence="2" key="2">
    <citation type="submission" date="2020-09" db="EMBL/GenBank/DDBJ databases">
        <authorList>
            <person name="Sun Q."/>
            <person name="Zhou Y."/>
        </authorList>
    </citation>
    <scope>NUCLEOTIDE SEQUENCE</scope>
    <source>
        <strain evidence="2">CGMCC 1.10998</strain>
    </source>
</reference>
<gene>
    <name evidence="2" type="ORF">GCM10011396_52020</name>
</gene>
<dbReference type="RefSeq" id="WP_188569069.1">
    <property type="nucleotide sequence ID" value="NZ_BMED01000007.1"/>
</dbReference>
<comment type="caution">
    <text evidence="2">The sequence shown here is derived from an EMBL/GenBank/DDBJ whole genome shotgun (WGS) entry which is preliminary data.</text>
</comment>
<keyword evidence="1" id="KW-1133">Transmembrane helix</keyword>
<evidence type="ECO:0000256" key="1">
    <source>
        <dbReference type="SAM" id="Phobius"/>
    </source>
</evidence>
<dbReference type="Proteomes" id="UP000637423">
    <property type="component" value="Unassembled WGS sequence"/>
</dbReference>
<reference evidence="2" key="1">
    <citation type="journal article" date="2014" name="Int. J. Syst. Evol. Microbiol.">
        <title>Complete genome sequence of Corynebacterium casei LMG S-19264T (=DSM 44701T), isolated from a smear-ripened cheese.</title>
        <authorList>
            <consortium name="US DOE Joint Genome Institute (JGI-PGF)"/>
            <person name="Walter F."/>
            <person name="Albersmeier A."/>
            <person name="Kalinowski J."/>
            <person name="Ruckert C."/>
        </authorList>
    </citation>
    <scope>NUCLEOTIDE SEQUENCE</scope>
    <source>
        <strain evidence="2">CGMCC 1.10998</strain>
    </source>
</reference>
<evidence type="ECO:0000313" key="2">
    <source>
        <dbReference type="EMBL" id="GGC98098.1"/>
    </source>
</evidence>
<keyword evidence="1" id="KW-0812">Transmembrane</keyword>
<protein>
    <submittedName>
        <fullName evidence="2">Uncharacterized protein</fullName>
    </submittedName>
</protein>
<keyword evidence="3" id="KW-1185">Reference proteome</keyword>
<organism evidence="2 3">
    <name type="scientific">Undibacterium terreum</name>
    <dbReference type="NCBI Taxonomy" id="1224302"/>
    <lineage>
        <taxon>Bacteria</taxon>
        <taxon>Pseudomonadati</taxon>
        <taxon>Pseudomonadota</taxon>
        <taxon>Betaproteobacteria</taxon>
        <taxon>Burkholderiales</taxon>
        <taxon>Oxalobacteraceae</taxon>
        <taxon>Undibacterium</taxon>
    </lineage>
</organism>
<accession>A0A916V0L6</accession>
<feature type="transmembrane region" description="Helical" evidence="1">
    <location>
        <begin position="6"/>
        <end position="31"/>
    </location>
</feature>
<keyword evidence="1" id="KW-0472">Membrane</keyword>